<dbReference type="InterPro" id="IPR001810">
    <property type="entry name" value="F-box_dom"/>
</dbReference>
<reference evidence="3" key="1">
    <citation type="journal article" date="2013" name="Nat. Genet.">
        <title>The Capsella rubella genome and the genomic consequences of rapid mating system evolution.</title>
        <authorList>
            <person name="Slotte T."/>
            <person name="Hazzouri K.M."/>
            <person name="Agren J.A."/>
            <person name="Koenig D."/>
            <person name="Maumus F."/>
            <person name="Guo Y.L."/>
            <person name="Steige K."/>
            <person name="Platts A.E."/>
            <person name="Escobar J.S."/>
            <person name="Newman L.K."/>
            <person name="Wang W."/>
            <person name="Mandakova T."/>
            <person name="Vello E."/>
            <person name="Smith L.M."/>
            <person name="Henz S.R."/>
            <person name="Steffen J."/>
            <person name="Takuno S."/>
            <person name="Brandvain Y."/>
            <person name="Coop G."/>
            <person name="Andolfatto P."/>
            <person name="Hu T.T."/>
            <person name="Blanchette M."/>
            <person name="Clark R.M."/>
            <person name="Quesneville H."/>
            <person name="Nordborg M."/>
            <person name="Gaut B.S."/>
            <person name="Lysak M.A."/>
            <person name="Jenkins J."/>
            <person name="Grimwood J."/>
            <person name="Chapman J."/>
            <person name="Prochnik S."/>
            <person name="Shu S."/>
            <person name="Rokhsar D."/>
            <person name="Schmutz J."/>
            <person name="Weigel D."/>
            <person name="Wright S.I."/>
        </authorList>
    </citation>
    <scope>NUCLEOTIDE SEQUENCE [LARGE SCALE GENOMIC DNA]</scope>
    <source>
        <strain evidence="3">cv. Monte Gargano</strain>
    </source>
</reference>
<keyword evidence="3" id="KW-1185">Reference proteome</keyword>
<dbReference type="STRING" id="81985.R0GNB8"/>
<dbReference type="Proteomes" id="UP000029121">
    <property type="component" value="Unassembled WGS sequence"/>
</dbReference>
<dbReference type="EMBL" id="KB870812">
    <property type="protein sequence ID" value="EOA12673.1"/>
    <property type="molecule type" value="Genomic_DNA"/>
</dbReference>
<dbReference type="Gene3D" id="1.20.1280.50">
    <property type="match status" value="1"/>
</dbReference>
<dbReference type="SMART" id="SM00256">
    <property type="entry name" value="FBOX"/>
    <property type="match status" value="1"/>
</dbReference>
<dbReference type="InterPro" id="IPR053781">
    <property type="entry name" value="F-box_AtFBL13-like"/>
</dbReference>
<dbReference type="Gene3D" id="3.80.10.10">
    <property type="entry name" value="Ribonuclease Inhibitor"/>
    <property type="match status" value="1"/>
</dbReference>
<feature type="non-terminal residue" evidence="2">
    <location>
        <position position="1"/>
    </location>
</feature>
<dbReference type="SUPFAM" id="SSF81383">
    <property type="entry name" value="F-box domain"/>
    <property type="match status" value="1"/>
</dbReference>
<dbReference type="AlphaFoldDB" id="R0GNB8"/>
<dbReference type="Pfam" id="PF08387">
    <property type="entry name" value="FBD"/>
    <property type="match status" value="1"/>
</dbReference>
<dbReference type="InterPro" id="IPR032675">
    <property type="entry name" value="LRR_dom_sf"/>
</dbReference>
<dbReference type="SUPFAM" id="SSF52058">
    <property type="entry name" value="L domain-like"/>
    <property type="match status" value="1"/>
</dbReference>
<evidence type="ECO:0000259" key="1">
    <source>
        <dbReference type="PROSITE" id="PS50181"/>
    </source>
</evidence>
<gene>
    <name evidence="2" type="ORF">CARUB_v10027827mg</name>
</gene>
<sequence length="438" mass="51118">ESLRNGDVVNEDRLNELPEDLLVHILSFLPTKSVVATSVLSKRWRHVWKMVQNLKFDSENHHTFTEDVYRLLMLHKATFIETFHLDIKNRDAALDVGILVGIAFARHVRNLVLDLDYHFYYDDAYTSIVKFPSVYCIYDNNTLETLKLKNSLLLDFPYRVCLNSLRKLHLHCVHFETQGSVGNLLSGCPCLEDLVVQQNNRFYQSEKAFTIAVPSLQRLTIEEDDYRGDDGGYVINAPSLKYLNIKGLYGIEFCLIEKAPELVEAKVSKVSDINNENIMVSLTSAKRLSLNLSHLEIKYPGDRIFHQLVYLELHTDKCKWWNLLSFMLDGSPKLQILKLINVRKHIGRKWKKPKCVPDCLLFRLETLEWTRYEWERRDEKEVATYILRNTRRLKKATFSTKAIEPEKLKKLEKRREMLDELASVGRASNSCDFVFETL</sequence>
<dbReference type="PROSITE" id="PS50181">
    <property type="entry name" value="FBOX"/>
    <property type="match status" value="1"/>
</dbReference>
<dbReference type="InterPro" id="IPR013101">
    <property type="entry name" value="LRR_PRU1-like"/>
</dbReference>
<dbReference type="InterPro" id="IPR036047">
    <property type="entry name" value="F-box-like_dom_sf"/>
</dbReference>
<evidence type="ECO:0000313" key="3">
    <source>
        <dbReference type="Proteomes" id="UP000029121"/>
    </source>
</evidence>
<dbReference type="PANTHER" id="PTHR31900">
    <property type="entry name" value="F-BOX/RNI SUPERFAMILY PROTEIN-RELATED"/>
    <property type="match status" value="1"/>
</dbReference>
<protein>
    <recommendedName>
        <fullName evidence="1">F-box domain-containing protein</fullName>
    </recommendedName>
</protein>
<dbReference type="SMART" id="SM00579">
    <property type="entry name" value="FBD"/>
    <property type="match status" value="1"/>
</dbReference>
<dbReference type="CDD" id="cd22160">
    <property type="entry name" value="F-box_AtFBL13-like"/>
    <property type="match status" value="1"/>
</dbReference>
<dbReference type="InterPro" id="IPR006566">
    <property type="entry name" value="FBD"/>
</dbReference>
<name>R0GNB8_9BRAS</name>
<accession>R0GNB8</accession>
<feature type="domain" description="F-box" evidence="1">
    <location>
        <begin position="11"/>
        <end position="72"/>
    </location>
</feature>
<proteinExistence type="predicted"/>
<organism evidence="2 3">
    <name type="scientific">Capsella rubella</name>
    <dbReference type="NCBI Taxonomy" id="81985"/>
    <lineage>
        <taxon>Eukaryota</taxon>
        <taxon>Viridiplantae</taxon>
        <taxon>Streptophyta</taxon>
        <taxon>Embryophyta</taxon>
        <taxon>Tracheophyta</taxon>
        <taxon>Spermatophyta</taxon>
        <taxon>Magnoliopsida</taxon>
        <taxon>eudicotyledons</taxon>
        <taxon>Gunneridae</taxon>
        <taxon>Pentapetalae</taxon>
        <taxon>rosids</taxon>
        <taxon>malvids</taxon>
        <taxon>Brassicales</taxon>
        <taxon>Brassicaceae</taxon>
        <taxon>Camelineae</taxon>
        <taxon>Capsella</taxon>
    </lineage>
</organism>
<dbReference type="PANTHER" id="PTHR31900:SF34">
    <property type="entry name" value="EMB|CAB62440.1-RELATED"/>
    <property type="match status" value="1"/>
</dbReference>
<dbReference type="InterPro" id="IPR050232">
    <property type="entry name" value="FBL13/AtMIF1-like"/>
</dbReference>
<dbReference type="Pfam" id="PF00646">
    <property type="entry name" value="F-box"/>
    <property type="match status" value="1"/>
</dbReference>
<dbReference type="Pfam" id="PF07723">
    <property type="entry name" value="LRR_2"/>
    <property type="match status" value="1"/>
</dbReference>
<evidence type="ECO:0000313" key="2">
    <source>
        <dbReference type="EMBL" id="EOA12673.1"/>
    </source>
</evidence>